<protein>
    <submittedName>
        <fullName evidence="1">Uncharacterized protein</fullName>
    </submittedName>
</protein>
<feature type="non-terminal residue" evidence="1">
    <location>
        <position position="58"/>
    </location>
</feature>
<proteinExistence type="predicted"/>
<dbReference type="EMBL" id="UINC01106954">
    <property type="protein sequence ID" value="SVC71975.1"/>
    <property type="molecule type" value="Genomic_DNA"/>
</dbReference>
<dbReference type="AlphaFoldDB" id="A0A382PH62"/>
<accession>A0A382PH62</accession>
<name>A0A382PH62_9ZZZZ</name>
<gene>
    <name evidence="1" type="ORF">METZ01_LOCUS324829</name>
</gene>
<organism evidence="1">
    <name type="scientific">marine metagenome</name>
    <dbReference type="NCBI Taxonomy" id="408172"/>
    <lineage>
        <taxon>unclassified sequences</taxon>
        <taxon>metagenomes</taxon>
        <taxon>ecological metagenomes</taxon>
    </lineage>
</organism>
<sequence>MKLATFTTANNPSPRIGVVQGDTVLDLTTAGVTSNMKELIKGGVDVAELSATSADAKT</sequence>
<reference evidence="1" key="1">
    <citation type="submission" date="2018-05" db="EMBL/GenBank/DDBJ databases">
        <authorList>
            <person name="Lanie J.A."/>
            <person name="Ng W.-L."/>
            <person name="Kazmierczak K.M."/>
            <person name="Andrzejewski T.M."/>
            <person name="Davidsen T.M."/>
            <person name="Wayne K.J."/>
            <person name="Tettelin H."/>
            <person name="Glass J.I."/>
            <person name="Rusch D."/>
            <person name="Podicherti R."/>
            <person name="Tsui H.-C.T."/>
            <person name="Winkler M.E."/>
        </authorList>
    </citation>
    <scope>NUCLEOTIDE SEQUENCE</scope>
</reference>
<evidence type="ECO:0000313" key="1">
    <source>
        <dbReference type="EMBL" id="SVC71975.1"/>
    </source>
</evidence>